<evidence type="ECO:0000256" key="4">
    <source>
        <dbReference type="ARBA" id="ARBA00022475"/>
    </source>
</evidence>
<feature type="transmembrane region" description="Helical" evidence="8">
    <location>
        <begin position="20"/>
        <end position="45"/>
    </location>
</feature>
<keyword evidence="4 8" id="KW-1003">Cell membrane</keyword>
<evidence type="ECO:0000259" key="9">
    <source>
        <dbReference type="Pfam" id="PF04535"/>
    </source>
</evidence>
<dbReference type="PANTHER" id="PTHR36488:SF8">
    <property type="entry name" value="CASP-LIKE PROTEIN 1U1"/>
    <property type="match status" value="1"/>
</dbReference>
<dbReference type="GO" id="GO:0005886">
    <property type="term" value="C:plasma membrane"/>
    <property type="evidence" value="ECO:0007669"/>
    <property type="project" value="UniProtKB-SubCell"/>
</dbReference>
<accession>A0A7C9DM27</accession>
<evidence type="ECO:0000256" key="5">
    <source>
        <dbReference type="ARBA" id="ARBA00022692"/>
    </source>
</evidence>
<evidence type="ECO:0000256" key="1">
    <source>
        <dbReference type="ARBA" id="ARBA00004651"/>
    </source>
</evidence>
<keyword evidence="5 8" id="KW-0812">Transmembrane</keyword>
<dbReference type="EMBL" id="GISG01146803">
    <property type="protein sequence ID" value="MBA4646561.1"/>
    <property type="molecule type" value="Transcribed_RNA"/>
</dbReference>
<dbReference type="AlphaFoldDB" id="A0A7C9DM27"/>
<comment type="similarity">
    <text evidence="2 8">Belongs to the Casparian strip membrane proteins (CASP) family.</text>
</comment>
<reference evidence="10" key="2">
    <citation type="submission" date="2020-07" db="EMBL/GenBank/DDBJ databases">
        <authorList>
            <person name="Vera ALvarez R."/>
            <person name="Arias-Moreno D.M."/>
            <person name="Jimenez-Jacinto V."/>
            <person name="Jimenez-Bremont J.F."/>
            <person name="Swaminathan K."/>
            <person name="Moose S.P."/>
            <person name="Guerrero-Gonzalez M.L."/>
            <person name="Marino-Ramirez L."/>
            <person name="Landsman D."/>
            <person name="Rodriguez-Kessler M."/>
            <person name="Delgado-Sanchez P."/>
        </authorList>
    </citation>
    <scope>NUCLEOTIDE SEQUENCE</scope>
    <source>
        <tissue evidence="10">Cladode</tissue>
    </source>
</reference>
<evidence type="ECO:0000256" key="2">
    <source>
        <dbReference type="ARBA" id="ARBA00007651"/>
    </source>
</evidence>
<name>A0A7C9DM27_OPUST</name>
<evidence type="ECO:0000256" key="7">
    <source>
        <dbReference type="ARBA" id="ARBA00023136"/>
    </source>
</evidence>
<evidence type="ECO:0000256" key="8">
    <source>
        <dbReference type="RuleBase" id="RU361233"/>
    </source>
</evidence>
<evidence type="ECO:0000256" key="6">
    <source>
        <dbReference type="ARBA" id="ARBA00022989"/>
    </source>
</evidence>
<feature type="transmembrane region" description="Helical" evidence="8">
    <location>
        <begin position="106"/>
        <end position="129"/>
    </location>
</feature>
<dbReference type="Pfam" id="PF04535">
    <property type="entry name" value="CASP_dom"/>
    <property type="match status" value="1"/>
</dbReference>
<dbReference type="InterPro" id="IPR044173">
    <property type="entry name" value="CASPL"/>
</dbReference>
<reference evidence="10" key="1">
    <citation type="journal article" date="2013" name="J. Plant Res.">
        <title>Effect of fungi and light on seed germination of three Opuntia species from semiarid lands of central Mexico.</title>
        <authorList>
            <person name="Delgado-Sanchez P."/>
            <person name="Jimenez-Bremont J.F."/>
            <person name="Guerrero-Gonzalez Mde L."/>
            <person name="Flores J."/>
        </authorList>
    </citation>
    <scope>NUCLEOTIDE SEQUENCE</scope>
    <source>
        <tissue evidence="10">Cladode</tissue>
    </source>
</reference>
<evidence type="ECO:0000256" key="3">
    <source>
        <dbReference type="ARBA" id="ARBA00011489"/>
    </source>
</evidence>
<dbReference type="InterPro" id="IPR006459">
    <property type="entry name" value="CASP/CASPL"/>
</dbReference>
<protein>
    <recommendedName>
        <fullName evidence="8">CASP-like protein</fullName>
    </recommendedName>
</protein>
<proteinExistence type="inferred from homology"/>
<feature type="transmembrane region" description="Helical" evidence="8">
    <location>
        <begin position="149"/>
        <end position="175"/>
    </location>
</feature>
<feature type="transmembrane region" description="Helical" evidence="8">
    <location>
        <begin position="66"/>
        <end position="94"/>
    </location>
</feature>
<evidence type="ECO:0000313" key="10">
    <source>
        <dbReference type="EMBL" id="MBA4646561.1"/>
    </source>
</evidence>
<dbReference type="InterPro" id="IPR006702">
    <property type="entry name" value="CASP_dom"/>
</dbReference>
<comment type="subcellular location">
    <subcellularLocation>
        <location evidence="1 8">Cell membrane</location>
        <topology evidence="1 8">Multi-pass membrane protein</topology>
    </subcellularLocation>
</comment>
<organism evidence="10">
    <name type="scientific">Opuntia streptacantha</name>
    <name type="common">Prickly pear cactus</name>
    <name type="synonym">Opuntia cardona</name>
    <dbReference type="NCBI Taxonomy" id="393608"/>
    <lineage>
        <taxon>Eukaryota</taxon>
        <taxon>Viridiplantae</taxon>
        <taxon>Streptophyta</taxon>
        <taxon>Embryophyta</taxon>
        <taxon>Tracheophyta</taxon>
        <taxon>Spermatophyta</taxon>
        <taxon>Magnoliopsida</taxon>
        <taxon>eudicotyledons</taxon>
        <taxon>Gunneridae</taxon>
        <taxon>Pentapetalae</taxon>
        <taxon>Caryophyllales</taxon>
        <taxon>Cactineae</taxon>
        <taxon>Cactaceae</taxon>
        <taxon>Opuntioideae</taxon>
        <taxon>Opuntia</taxon>
    </lineage>
</organism>
<comment type="subunit">
    <text evidence="3 8">Homodimer and heterodimers.</text>
</comment>
<feature type="domain" description="Casparian strip membrane protein" evidence="9">
    <location>
        <begin position="23"/>
        <end position="166"/>
    </location>
</feature>
<dbReference type="PANTHER" id="PTHR36488">
    <property type="entry name" value="CASP-LIKE PROTEIN 1U1"/>
    <property type="match status" value="1"/>
</dbReference>
<keyword evidence="6 8" id="KW-1133">Transmembrane helix</keyword>
<keyword evidence="7 8" id="KW-0472">Membrane</keyword>
<sequence>MASSNGVEAKSMESNTKTSQGFFVAQVMLRCLAAMLALAGVLVMLKSGQSTTVFGIEFQARYRYSSAFRFLLGVDIAICVFCVISLISICTFYGPKSNTKSYFSLFLHDLIAVVLLMSGCAAATAIGYVGRYGQDQTGWTKICDNVHKFCDFVMVSIALSYLSFICLFILTVMAFTRATSCANSI</sequence>
<dbReference type="NCBIfam" id="TIGR01569">
    <property type="entry name" value="A_tha_TIGR01569"/>
    <property type="match status" value="1"/>
</dbReference>